<dbReference type="KEGG" id="sod:Sant_P0001"/>
<sequence>MISNLLEETPHNESELKNACSRSILSPSFRLLLEAKKAASSLYEFFPIDHSTQANHCVYLGAVTSINTALQKSIMHYKLAEELLQRSFSPLNLNELEKLISTAKNESNISYILSSFVTFMPTCIERLATNVFYAETSEMRLDKFISQNIKDEIIVFVKKTYNNILNDEIRNEIQSIKNAVETSIRLSVQQIEYNAKEIQTLSQPGSHNGFLETAGDKDSIEKTVTGTVGHWAN</sequence>
<dbReference type="HOGENOM" id="CLU_1189277_0_0_6"/>
<organism evidence="1 2">
    <name type="scientific">Sodalis praecaptivus</name>
    <dbReference type="NCBI Taxonomy" id="1239307"/>
    <lineage>
        <taxon>Bacteria</taxon>
        <taxon>Pseudomonadati</taxon>
        <taxon>Pseudomonadota</taxon>
        <taxon>Gammaproteobacteria</taxon>
        <taxon>Enterobacterales</taxon>
        <taxon>Bruguierivoracaceae</taxon>
        <taxon>Sodalis</taxon>
    </lineage>
</organism>
<evidence type="ECO:0000313" key="2">
    <source>
        <dbReference type="Proteomes" id="UP000019028"/>
    </source>
</evidence>
<keyword evidence="1" id="KW-0614">Plasmid</keyword>
<dbReference type="AlphaFoldDB" id="W0I3K1"/>
<reference evidence="1 2" key="1">
    <citation type="journal article" date="2014" name="Genome Biol. Evol.">
        <title>Genome degeneration and adaptation in a nascent stage of symbiosis.</title>
        <authorList>
            <person name="Oakeson K.F."/>
            <person name="Gil R."/>
            <person name="Clayton A.L."/>
            <person name="Dunn D.M."/>
            <person name="von Niederhausern A.C."/>
            <person name="Hamil C."/>
            <person name="Aoyagi A."/>
            <person name="Duval B."/>
            <person name="Baca A."/>
            <person name="Silva F.J."/>
            <person name="Vallier A."/>
            <person name="Jackson D.G."/>
            <person name="Latorre A."/>
            <person name="Weiss R.B."/>
            <person name="Heddi A."/>
            <person name="Moya A."/>
            <person name="Dale C."/>
        </authorList>
    </citation>
    <scope>NUCLEOTIDE SEQUENCE [LARGE SCALE GENOMIC DNA]</scope>
    <source>
        <strain evidence="1 2">HS1</strain>
        <plasmid evidence="2">Plasmid pHS1</plasmid>
    </source>
</reference>
<dbReference type="EMBL" id="CP006570">
    <property type="protein sequence ID" value="AHF79050.1"/>
    <property type="molecule type" value="Genomic_DNA"/>
</dbReference>
<proteinExistence type="predicted"/>
<evidence type="ECO:0000313" key="1">
    <source>
        <dbReference type="EMBL" id="AHF79050.1"/>
    </source>
</evidence>
<dbReference type="RefSeq" id="WP_040133566.1">
    <property type="nucleotide sequence ID" value="NZ_CP006570.1"/>
</dbReference>
<dbReference type="Proteomes" id="UP000019028">
    <property type="component" value="Plasmid pHS1"/>
</dbReference>
<keyword evidence="2" id="KW-1185">Reference proteome</keyword>
<protein>
    <submittedName>
        <fullName evidence="1">Uncharacterized protein</fullName>
    </submittedName>
</protein>
<gene>
    <name evidence="1" type="ORF">Sant_P0001</name>
</gene>
<geneLocation type="plasmid" evidence="1 2">
    <name>pHS1</name>
</geneLocation>
<accession>W0I3K1</accession>
<name>W0I3K1_9GAMM</name>